<dbReference type="InterPro" id="IPR009053">
    <property type="entry name" value="Prefoldin"/>
</dbReference>
<feature type="compositionally biased region" description="Polar residues" evidence="5">
    <location>
        <begin position="264"/>
        <end position="277"/>
    </location>
</feature>
<keyword evidence="4" id="KW-0175">Coiled coil</keyword>
<dbReference type="PANTHER" id="PTHR15111">
    <property type="entry name" value="RNA POLYMERASE II SUBUNIT 5-MEDIATING PROTEIN NNX3"/>
    <property type="match status" value="1"/>
</dbReference>
<dbReference type="PANTHER" id="PTHR15111:SF0">
    <property type="entry name" value="UNCONVENTIONAL PREFOLDIN RPB5 INTERACTOR 1"/>
    <property type="match status" value="1"/>
</dbReference>
<evidence type="ECO:0000256" key="4">
    <source>
        <dbReference type="SAM" id="Coils"/>
    </source>
</evidence>
<keyword evidence="7" id="KW-1185">Reference proteome</keyword>
<dbReference type="GO" id="GO:0003714">
    <property type="term" value="F:transcription corepressor activity"/>
    <property type="evidence" value="ECO:0007669"/>
    <property type="project" value="TreeGrafter"/>
</dbReference>
<feature type="non-terminal residue" evidence="6">
    <location>
        <position position="284"/>
    </location>
</feature>
<keyword evidence="2" id="KW-0539">Nucleus</keyword>
<evidence type="ECO:0000313" key="7">
    <source>
        <dbReference type="Proteomes" id="UP000236630"/>
    </source>
</evidence>
<reference evidence="6 7" key="1">
    <citation type="journal article" date="2017" name="Front. Genet.">
        <title>Draft sequencing of the heterozygous diploid genome of Satsuma (Citrus unshiu Marc.) using a hybrid assembly approach.</title>
        <authorList>
            <person name="Shimizu T."/>
            <person name="Tanizawa Y."/>
            <person name="Mochizuki T."/>
            <person name="Nagasaki H."/>
            <person name="Yoshioka T."/>
            <person name="Toyoda A."/>
            <person name="Fujiyama A."/>
            <person name="Kaminuma E."/>
            <person name="Nakamura Y."/>
        </authorList>
    </citation>
    <scope>NUCLEOTIDE SEQUENCE [LARGE SCALE GENOMIC DNA]</scope>
    <source>
        <strain evidence="7">cv. Miyagawa wase</strain>
    </source>
</reference>
<dbReference type="STRING" id="55188.A0A2H5QKQ8"/>
<dbReference type="AlphaFoldDB" id="A0A2H5QKQ8"/>
<feature type="compositionally biased region" description="Acidic residues" evidence="5">
    <location>
        <begin position="226"/>
        <end position="237"/>
    </location>
</feature>
<evidence type="ECO:0000256" key="3">
    <source>
        <dbReference type="ARBA" id="ARBA00038295"/>
    </source>
</evidence>
<comment type="subcellular location">
    <subcellularLocation>
        <location evidence="1">Nucleus</location>
    </subcellularLocation>
</comment>
<dbReference type="InterPro" id="IPR004127">
    <property type="entry name" value="Prefoldin_subunit_alpha"/>
</dbReference>
<dbReference type="InterPro" id="IPR052255">
    <property type="entry name" value="RNA_pol_II_subunit5-mediator"/>
</dbReference>
<evidence type="ECO:0000313" key="6">
    <source>
        <dbReference type="EMBL" id="GAY65218.1"/>
    </source>
</evidence>
<proteinExistence type="inferred from homology"/>
<organism evidence="6 7">
    <name type="scientific">Citrus unshiu</name>
    <name type="common">Satsuma mandarin</name>
    <name type="synonym">Citrus nobilis var. unshiu</name>
    <dbReference type="NCBI Taxonomy" id="55188"/>
    <lineage>
        <taxon>Eukaryota</taxon>
        <taxon>Viridiplantae</taxon>
        <taxon>Streptophyta</taxon>
        <taxon>Embryophyta</taxon>
        <taxon>Tracheophyta</taxon>
        <taxon>Spermatophyta</taxon>
        <taxon>Magnoliopsida</taxon>
        <taxon>eudicotyledons</taxon>
        <taxon>Gunneridae</taxon>
        <taxon>Pentapetalae</taxon>
        <taxon>rosids</taxon>
        <taxon>malvids</taxon>
        <taxon>Sapindales</taxon>
        <taxon>Rutaceae</taxon>
        <taxon>Aurantioideae</taxon>
        <taxon>Citrus</taxon>
    </lineage>
</organism>
<evidence type="ECO:0000256" key="2">
    <source>
        <dbReference type="ARBA" id="ARBA00023242"/>
    </source>
</evidence>
<accession>A0A2H5QKQ8</accession>
<dbReference type="GO" id="GO:0009409">
    <property type="term" value="P:response to cold"/>
    <property type="evidence" value="ECO:0007669"/>
    <property type="project" value="UniProtKB-ARBA"/>
</dbReference>
<dbReference type="Proteomes" id="UP000236630">
    <property type="component" value="Unassembled WGS sequence"/>
</dbReference>
<feature type="compositionally biased region" description="Basic and acidic residues" evidence="5">
    <location>
        <begin position="148"/>
        <end position="157"/>
    </location>
</feature>
<dbReference type="GO" id="GO:0006457">
    <property type="term" value="P:protein folding"/>
    <property type="evidence" value="ECO:0007669"/>
    <property type="project" value="UniProtKB-ARBA"/>
</dbReference>
<dbReference type="Gene3D" id="1.10.287.370">
    <property type="match status" value="1"/>
</dbReference>
<comment type="similarity">
    <text evidence="3">Belongs to the RNA polymerase II subunit 5-mediating protein family.</text>
</comment>
<dbReference type="GO" id="GO:0003682">
    <property type="term" value="F:chromatin binding"/>
    <property type="evidence" value="ECO:0007669"/>
    <property type="project" value="TreeGrafter"/>
</dbReference>
<dbReference type="GO" id="GO:0000122">
    <property type="term" value="P:negative regulation of transcription by RNA polymerase II"/>
    <property type="evidence" value="ECO:0007669"/>
    <property type="project" value="TreeGrafter"/>
</dbReference>
<name>A0A2H5QKQ8_CITUN</name>
<dbReference type="Pfam" id="PF02996">
    <property type="entry name" value="Prefoldin"/>
    <property type="match status" value="1"/>
</dbReference>
<feature type="region of interest" description="Disordered" evidence="5">
    <location>
        <begin position="203"/>
        <end position="284"/>
    </location>
</feature>
<sequence>MEEPTAKGTVTSISSMFPVDDVQKAAKRVQDALSEKQQELERVKEFISDNTNLINLIQKLPEELHHDIMACSFWKSSIFSWVLLGEGYYAERTSKQTVEILKRRGKVLDSQVDSLKAMMKDLQAEASFFDTTASEAAEGLVEIREEYGEENLSERASESGLLKQDSSQLSETDNLKDEDADEEYARIMSRLDELEKEELAWEIENGSAESKQNNVAKSDNAKYGDEDNELEEAELAAETENRSDENKQNNVAGSDNENNEDEQANTVSGQFSNQISLDHNLRHS</sequence>
<evidence type="ECO:0000256" key="5">
    <source>
        <dbReference type="SAM" id="MobiDB-lite"/>
    </source>
</evidence>
<gene>
    <name evidence="6" type="ORF">CUMW_239490</name>
</gene>
<dbReference type="EMBL" id="BDQV01000463">
    <property type="protein sequence ID" value="GAY65218.1"/>
    <property type="molecule type" value="Genomic_DNA"/>
</dbReference>
<dbReference type="GO" id="GO:0005634">
    <property type="term" value="C:nucleus"/>
    <property type="evidence" value="ECO:0007669"/>
    <property type="project" value="UniProtKB-SubCell"/>
</dbReference>
<dbReference type="SUPFAM" id="SSF46579">
    <property type="entry name" value="Prefoldin"/>
    <property type="match status" value="1"/>
</dbReference>
<feature type="region of interest" description="Disordered" evidence="5">
    <location>
        <begin position="148"/>
        <end position="180"/>
    </location>
</feature>
<feature type="coiled-coil region" evidence="4">
    <location>
        <begin position="19"/>
        <end position="46"/>
    </location>
</feature>
<protein>
    <submittedName>
        <fullName evidence="6">Uncharacterized protein</fullName>
    </submittedName>
</protein>
<comment type="caution">
    <text evidence="6">The sequence shown here is derived from an EMBL/GenBank/DDBJ whole genome shotgun (WGS) entry which is preliminary data.</text>
</comment>
<feature type="compositionally biased region" description="Polar residues" evidence="5">
    <location>
        <begin position="207"/>
        <end position="217"/>
    </location>
</feature>
<evidence type="ECO:0000256" key="1">
    <source>
        <dbReference type="ARBA" id="ARBA00004123"/>
    </source>
</evidence>
<dbReference type="GO" id="GO:0019212">
    <property type="term" value="F:phosphatase inhibitor activity"/>
    <property type="evidence" value="ECO:0007669"/>
    <property type="project" value="TreeGrafter"/>
</dbReference>